<feature type="signal peptide" evidence="1">
    <location>
        <begin position="1"/>
        <end position="20"/>
    </location>
</feature>
<keyword evidence="1" id="KW-0732">Signal</keyword>
<organism evidence="2 3">
    <name type="scientific">Gaopeijia maritima</name>
    <dbReference type="NCBI Taxonomy" id="3119007"/>
    <lineage>
        <taxon>Bacteria</taxon>
        <taxon>Pseudomonadati</taxon>
        <taxon>Gemmatimonadota</taxon>
        <taxon>Longimicrobiia</taxon>
        <taxon>Gaopeijiales</taxon>
        <taxon>Gaopeijiaceae</taxon>
        <taxon>Gaopeijia</taxon>
    </lineage>
</organism>
<reference evidence="2 3" key="1">
    <citation type="submission" date="2024-02" db="EMBL/GenBank/DDBJ databases">
        <title>A novel Gemmatimonadota bacterium.</title>
        <authorList>
            <person name="Du Z.-J."/>
            <person name="Ye Y.-Q."/>
        </authorList>
    </citation>
    <scope>NUCLEOTIDE SEQUENCE [LARGE SCALE GENOMIC DNA]</scope>
    <source>
        <strain evidence="2 3">DH-20</strain>
    </source>
</reference>
<proteinExistence type="predicted"/>
<dbReference type="RefSeq" id="WP_405284700.1">
    <property type="nucleotide sequence ID" value="NZ_CP144380.1"/>
</dbReference>
<name>A0ABU9E7H4_9BACT</name>
<feature type="chain" id="PRO_5046081327" description="DUF5666 domain-containing protein" evidence="1">
    <location>
        <begin position="21"/>
        <end position="411"/>
    </location>
</feature>
<sequence>MTLPRLLFLAVLLVPASVSGQGGERIVGTVTTRAGEVHEGALRFEGGAAARIDPLTGRSAADAEWEDRVLASMGAEVDARARSVEFLGVRITWEDDRGPSGSPRTALAVGDLESLVPDSDGGVQATLVGGERVDFLDTFGWVEVEPAGGAVVRVEDDDIASIAFEPSGAAPDASARLAGVVEDRWGRRWEGPIVWARGQSLSTDSLRASDARDRRRAFAFAELSAVEPVFGGGARVSTADGSRYELEGSADVERSARGVRVNDPVRGVATIPWVDVRSATFGPPLESSRPAPVDRGPLAGAVRARDGRVLTGRIHWGDGTRSRWGYLSGYTRSVAVEVPLRAIERIERHTSKGGRLHLRGGAVLELRGGDFDPVRGPLVVESDTGSLRVIEWRAVDSITFEVADGSGVDAG</sequence>
<comment type="caution">
    <text evidence="2">The sequence shown here is derived from an EMBL/GenBank/DDBJ whole genome shotgun (WGS) entry which is preliminary data.</text>
</comment>
<accession>A0ABU9E7H4</accession>
<evidence type="ECO:0000313" key="2">
    <source>
        <dbReference type="EMBL" id="MEK9500481.1"/>
    </source>
</evidence>
<evidence type="ECO:0008006" key="4">
    <source>
        <dbReference type="Google" id="ProtNLM"/>
    </source>
</evidence>
<protein>
    <recommendedName>
        <fullName evidence="4">DUF5666 domain-containing protein</fullName>
    </recommendedName>
</protein>
<evidence type="ECO:0000256" key="1">
    <source>
        <dbReference type="SAM" id="SignalP"/>
    </source>
</evidence>
<dbReference type="EMBL" id="JBBHLI010000002">
    <property type="protein sequence ID" value="MEK9500481.1"/>
    <property type="molecule type" value="Genomic_DNA"/>
</dbReference>
<gene>
    <name evidence="2" type="ORF">WI372_05790</name>
</gene>
<dbReference type="Proteomes" id="UP001484239">
    <property type="component" value="Unassembled WGS sequence"/>
</dbReference>
<evidence type="ECO:0000313" key="3">
    <source>
        <dbReference type="Proteomes" id="UP001484239"/>
    </source>
</evidence>
<keyword evidence="3" id="KW-1185">Reference proteome</keyword>